<evidence type="ECO:0000313" key="6">
    <source>
        <dbReference type="EMBL" id="EEG50263.1"/>
    </source>
</evidence>
<evidence type="ECO:0000256" key="5">
    <source>
        <dbReference type="SAM" id="Phobius"/>
    </source>
</evidence>
<evidence type="ECO:0000256" key="2">
    <source>
        <dbReference type="ARBA" id="ARBA00022692"/>
    </source>
</evidence>
<evidence type="ECO:0000256" key="4">
    <source>
        <dbReference type="ARBA" id="ARBA00023136"/>
    </source>
</evidence>
<dbReference type="GO" id="GO:0005886">
    <property type="term" value="C:plasma membrane"/>
    <property type="evidence" value="ECO:0007669"/>
    <property type="project" value="UniProtKB-ARBA"/>
</dbReference>
<dbReference type="GeneID" id="86821993"/>
<feature type="transmembrane region" description="Helical" evidence="5">
    <location>
        <begin position="93"/>
        <end position="111"/>
    </location>
</feature>
<keyword evidence="4 5" id="KW-0472">Membrane</keyword>
<feature type="transmembrane region" description="Helical" evidence="5">
    <location>
        <begin position="56"/>
        <end position="73"/>
    </location>
</feature>
<comment type="subcellular location">
    <subcellularLocation>
        <location evidence="1">Membrane</location>
        <topology evidence="1">Multi-pass membrane protein</topology>
    </subcellularLocation>
</comment>
<keyword evidence="7" id="KW-1185">Reference proteome</keyword>
<dbReference type="RefSeq" id="WP_005946334.1">
    <property type="nucleotide sequence ID" value="NZ_CP136423.1"/>
</dbReference>
<dbReference type="HOGENOM" id="CLU_064704_0_1_9"/>
<proteinExistence type="predicted"/>
<feature type="transmembrane region" description="Helical" evidence="5">
    <location>
        <begin position="258"/>
        <end position="278"/>
    </location>
</feature>
<protein>
    <recommendedName>
        <fullName evidence="8">Energy-coupling factor transporter transmembrane protein EcfT</fullName>
    </recommendedName>
</protein>
<name>C0CJ06_BLAHS</name>
<gene>
    <name evidence="6" type="ORF">RUMHYD_00823</name>
</gene>
<dbReference type="Pfam" id="PF02361">
    <property type="entry name" value="CbiQ"/>
    <property type="match status" value="1"/>
</dbReference>
<reference evidence="6 7" key="2">
    <citation type="submission" date="2009-02" db="EMBL/GenBank/DDBJ databases">
        <title>Draft genome sequence of Blautia hydrogenotrophica DSM 10507 (Ruminococcus hydrogenotrophicus DSM 10507).</title>
        <authorList>
            <person name="Sudarsanam P."/>
            <person name="Ley R."/>
            <person name="Guruge J."/>
            <person name="Turnbaugh P.J."/>
            <person name="Mahowald M."/>
            <person name="Liep D."/>
            <person name="Gordon J."/>
        </authorList>
    </citation>
    <scope>NUCLEOTIDE SEQUENCE [LARGE SCALE GENOMIC DNA]</scope>
    <source>
        <strain evidence="7">DSM 10507 / JCM 14656 / S5a33</strain>
    </source>
</reference>
<evidence type="ECO:0000313" key="7">
    <source>
        <dbReference type="Proteomes" id="UP000003100"/>
    </source>
</evidence>
<evidence type="ECO:0000256" key="3">
    <source>
        <dbReference type="ARBA" id="ARBA00022989"/>
    </source>
</evidence>
<sequence>MSNFGSYHPGVLFLYYMMVLLFAMFSVQPVVLVCILAGGIFFFGMLKPLRELARNLAYYFFLFLLLAVVNPLFVHNGETILFFMNDNPITLEAFFYGMIVAVMIIAVMFWCKNYNEIMTSDKFIYLFGKVTPRLSLVLSMALRFIPLFRRQIGAISKTQKAMGLYSTESRTDRVLGGMRLFDSLLSWSIENSLDTADAMKARGYGLPGRVNFSMFQFRKRDGVLLGVILLLGIFIMAGFFCGQFDFYFYPVMDEIPKTVRAVCLYGCVLVFMTLPTLLEIKEKLQWNYLKSKI</sequence>
<feature type="transmembrane region" description="Helical" evidence="5">
    <location>
        <begin position="12"/>
        <end position="44"/>
    </location>
</feature>
<dbReference type="eggNOG" id="COG0619">
    <property type="taxonomic scope" value="Bacteria"/>
</dbReference>
<organism evidence="6 7">
    <name type="scientific">Blautia hydrogenotrophica (strain DSM 10507 / JCM 14656 / S5a33)</name>
    <name type="common">Ruminococcus hydrogenotrophicus</name>
    <dbReference type="NCBI Taxonomy" id="476272"/>
    <lineage>
        <taxon>Bacteria</taxon>
        <taxon>Bacillati</taxon>
        <taxon>Bacillota</taxon>
        <taxon>Clostridia</taxon>
        <taxon>Lachnospirales</taxon>
        <taxon>Lachnospiraceae</taxon>
        <taxon>Blautia</taxon>
    </lineage>
</organism>
<reference evidence="6 7" key="1">
    <citation type="submission" date="2009-01" db="EMBL/GenBank/DDBJ databases">
        <authorList>
            <person name="Fulton L."/>
            <person name="Clifton S."/>
            <person name="Fulton B."/>
            <person name="Xu J."/>
            <person name="Minx P."/>
            <person name="Pepin K.H."/>
            <person name="Johnson M."/>
            <person name="Bhonagiri V."/>
            <person name="Nash W.E."/>
            <person name="Mardis E.R."/>
            <person name="Wilson R.K."/>
        </authorList>
    </citation>
    <scope>NUCLEOTIDE SEQUENCE [LARGE SCALE GENOMIC DNA]</scope>
    <source>
        <strain evidence="7">DSM 10507 / JCM 14656 / S5a33</strain>
    </source>
</reference>
<evidence type="ECO:0008006" key="8">
    <source>
        <dbReference type="Google" id="ProtNLM"/>
    </source>
</evidence>
<dbReference type="AlphaFoldDB" id="C0CJ06"/>
<dbReference type="PATRIC" id="fig|476272.21.peg.3829"/>
<accession>C0CJ06</accession>
<dbReference type="Proteomes" id="UP000003100">
    <property type="component" value="Unassembled WGS sequence"/>
</dbReference>
<keyword evidence="2 5" id="KW-0812">Transmembrane</keyword>
<dbReference type="EMBL" id="ACBZ01000033">
    <property type="protein sequence ID" value="EEG50263.1"/>
    <property type="molecule type" value="Genomic_DNA"/>
</dbReference>
<dbReference type="CDD" id="cd16914">
    <property type="entry name" value="EcfT"/>
    <property type="match status" value="1"/>
</dbReference>
<evidence type="ECO:0000256" key="1">
    <source>
        <dbReference type="ARBA" id="ARBA00004141"/>
    </source>
</evidence>
<keyword evidence="3 5" id="KW-1133">Transmembrane helix</keyword>
<feature type="transmembrane region" description="Helical" evidence="5">
    <location>
        <begin position="223"/>
        <end position="246"/>
    </location>
</feature>
<comment type="caution">
    <text evidence="6">The sequence shown here is derived from an EMBL/GenBank/DDBJ whole genome shotgun (WGS) entry which is preliminary data.</text>
</comment>
<dbReference type="InterPro" id="IPR003339">
    <property type="entry name" value="ABC/ECF_trnsptr_transmembrane"/>
</dbReference>